<name>A0ABQ2RYV1_9DEIO</name>
<dbReference type="EMBL" id="BMQM01000042">
    <property type="protein sequence ID" value="GGR73091.1"/>
    <property type="molecule type" value="Genomic_DNA"/>
</dbReference>
<dbReference type="InterPro" id="IPR050306">
    <property type="entry name" value="PfkB_Carbo_kinase"/>
</dbReference>
<keyword evidence="2" id="KW-0808">Transferase</keyword>
<comment type="similarity">
    <text evidence="1">Belongs to the carbohydrate kinase PfkB family.</text>
</comment>
<dbReference type="InterPro" id="IPR011611">
    <property type="entry name" value="PfkB_dom"/>
</dbReference>
<sequence>MTPGTLSPTDFSPAAFSPAGSRPTDLLGIGECMVEFHAARPLGEAAHLTRAYGGDVLNALISAARLGSRAAFLSRVGNDPFGPPLRRAWAAEGIDVTHAPLVPGENGVYFISLQPGGEREFTYRRAGSAASLLTPDDVTPQAVQGSRAVLLSGITQALSASAQAATLRAARLAREAGTLVAFDPNHRPRLWEARAGHAAHQAARDAWTELLPFVDLLLPSWPADTLFLDPQDAATPERSAAAFAALGPAVALKAGGDGAFLHARSGAAHVPAQANVTVIDTTGAGDAWNGAFLHALLRGDPPAQAAGLAHRVAAHSLQFRGAVPPRPERPITERPITEGPITERPITDQSSPDPDSPAPISPALNSPAPTTPDPTTPSRPEMPA</sequence>
<comment type="caution">
    <text evidence="6">The sequence shown here is derived from an EMBL/GenBank/DDBJ whole genome shotgun (WGS) entry which is preliminary data.</text>
</comment>
<dbReference type="Proteomes" id="UP000634308">
    <property type="component" value="Unassembled WGS sequence"/>
</dbReference>
<reference evidence="7" key="1">
    <citation type="journal article" date="2019" name="Int. J. Syst. Evol. Microbiol.">
        <title>The Global Catalogue of Microorganisms (GCM) 10K type strain sequencing project: providing services to taxonomists for standard genome sequencing and annotation.</title>
        <authorList>
            <consortium name="The Broad Institute Genomics Platform"/>
            <consortium name="The Broad Institute Genome Sequencing Center for Infectious Disease"/>
            <person name="Wu L."/>
            <person name="Ma J."/>
        </authorList>
    </citation>
    <scope>NUCLEOTIDE SEQUENCE [LARGE SCALE GENOMIC DNA]</scope>
    <source>
        <strain evidence="7">JCM 31404</strain>
    </source>
</reference>
<dbReference type="RefSeq" id="WP_229778087.1">
    <property type="nucleotide sequence ID" value="NZ_BMQM01000042.1"/>
</dbReference>
<feature type="domain" description="Carbohydrate kinase PfkB" evidence="5">
    <location>
        <begin position="26"/>
        <end position="327"/>
    </location>
</feature>
<dbReference type="Gene3D" id="3.40.1190.20">
    <property type="match status" value="1"/>
</dbReference>
<protein>
    <submittedName>
        <fullName evidence="6">2-dehydro-3-deoxygluconokinase</fullName>
    </submittedName>
</protein>
<evidence type="ECO:0000256" key="3">
    <source>
        <dbReference type="ARBA" id="ARBA00022777"/>
    </source>
</evidence>
<dbReference type="SUPFAM" id="SSF53613">
    <property type="entry name" value="Ribokinase-like"/>
    <property type="match status" value="1"/>
</dbReference>
<proteinExistence type="inferred from homology"/>
<keyword evidence="3" id="KW-0418">Kinase</keyword>
<accession>A0ABQ2RYV1</accession>
<evidence type="ECO:0000256" key="1">
    <source>
        <dbReference type="ARBA" id="ARBA00010688"/>
    </source>
</evidence>
<dbReference type="Pfam" id="PF00294">
    <property type="entry name" value="PfkB"/>
    <property type="match status" value="1"/>
</dbReference>
<evidence type="ECO:0000256" key="2">
    <source>
        <dbReference type="ARBA" id="ARBA00022679"/>
    </source>
</evidence>
<keyword evidence="7" id="KW-1185">Reference proteome</keyword>
<evidence type="ECO:0000313" key="7">
    <source>
        <dbReference type="Proteomes" id="UP000634308"/>
    </source>
</evidence>
<dbReference type="InterPro" id="IPR002173">
    <property type="entry name" value="Carboh/pur_kinase_PfkB_CS"/>
</dbReference>
<dbReference type="InterPro" id="IPR029056">
    <property type="entry name" value="Ribokinase-like"/>
</dbReference>
<dbReference type="PANTHER" id="PTHR43085:SF15">
    <property type="entry name" value="2-DEHYDRO-3-DEOXYGLUCONOKINASE"/>
    <property type="match status" value="1"/>
</dbReference>
<gene>
    <name evidence="6" type="ORF">GCM10008959_38120</name>
</gene>
<organism evidence="6 7">
    <name type="scientific">Deinococcus seoulensis</name>
    <dbReference type="NCBI Taxonomy" id="1837379"/>
    <lineage>
        <taxon>Bacteria</taxon>
        <taxon>Thermotogati</taxon>
        <taxon>Deinococcota</taxon>
        <taxon>Deinococci</taxon>
        <taxon>Deinococcales</taxon>
        <taxon>Deinococcaceae</taxon>
        <taxon>Deinococcus</taxon>
    </lineage>
</organism>
<evidence type="ECO:0000259" key="5">
    <source>
        <dbReference type="Pfam" id="PF00294"/>
    </source>
</evidence>
<evidence type="ECO:0000256" key="4">
    <source>
        <dbReference type="SAM" id="MobiDB-lite"/>
    </source>
</evidence>
<feature type="compositionally biased region" description="Pro residues" evidence="4">
    <location>
        <begin position="369"/>
        <end position="384"/>
    </location>
</feature>
<dbReference type="PANTHER" id="PTHR43085">
    <property type="entry name" value="HEXOKINASE FAMILY MEMBER"/>
    <property type="match status" value="1"/>
</dbReference>
<dbReference type="PROSITE" id="PS00584">
    <property type="entry name" value="PFKB_KINASES_2"/>
    <property type="match status" value="1"/>
</dbReference>
<evidence type="ECO:0000313" key="6">
    <source>
        <dbReference type="EMBL" id="GGR73091.1"/>
    </source>
</evidence>
<dbReference type="CDD" id="cd01166">
    <property type="entry name" value="KdgK"/>
    <property type="match status" value="1"/>
</dbReference>
<feature type="region of interest" description="Disordered" evidence="4">
    <location>
        <begin position="319"/>
        <end position="384"/>
    </location>
</feature>
<feature type="compositionally biased region" description="Basic and acidic residues" evidence="4">
    <location>
        <begin position="326"/>
        <end position="336"/>
    </location>
</feature>